<accession>A0A0F9D0U6</accession>
<dbReference type="GO" id="GO:0031297">
    <property type="term" value="P:replication fork processing"/>
    <property type="evidence" value="ECO:0007669"/>
    <property type="project" value="TreeGrafter"/>
</dbReference>
<dbReference type="GO" id="GO:0005634">
    <property type="term" value="C:nucleus"/>
    <property type="evidence" value="ECO:0007669"/>
    <property type="project" value="TreeGrafter"/>
</dbReference>
<organism evidence="1">
    <name type="scientific">marine sediment metagenome</name>
    <dbReference type="NCBI Taxonomy" id="412755"/>
    <lineage>
        <taxon>unclassified sequences</taxon>
        <taxon>metagenomes</taxon>
        <taxon>ecological metagenomes</taxon>
    </lineage>
</organism>
<dbReference type="GO" id="GO:0042276">
    <property type="term" value="P:error-prone translesion synthesis"/>
    <property type="evidence" value="ECO:0007669"/>
    <property type="project" value="InterPro"/>
</dbReference>
<dbReference type="AlphaFoldDB" id="A0A0F9D0U6"/>
<gene>
    <name evidence="1" type="ORF">LCGC14_2256610</name>
</gene>
<dbReference type="GO" id="GO:0003887">
    <property type="term" value="F:DNA-directed DNA polymerase activity"/>
    <property type="evidence" value="ECO:0007669"/>
    <property type="project" value="InterPro"/>
</dbReference>
<dbReference type="PANTHER" id="PTHR31399">
    <property type="entry name" value="DNA-DIRECTED PRIMASE / POLYMERASE PROTEIN"/>
    <property type="match status" value="1"/>
</dbReference>
<comment type="caution">
    <text evidence="1">The sequence shown here is derived from an EMBL/GenBank/DDBJ whole genome shotgun (WGS) entry which is preliminary data.</text>
</comment>
<evidence type="ECO:0000313" key="1">
    <source>
        <dbReference type="EMBL" id="KKL55318.1"/>
    </source>
</evidence>
<sequence length="309" mass="34836">MVAGYEAFWQHYAAMSPALRFFYEILLHNQPCHLYVDVDADLTLNPDIDERHLLHTLLDECVRLLIELGAVERADQVRVVALDASKPGKLSKHYVFRLAGGGVVFRNAYHCGAFVRRLRQRVLRSYGLEVERNPFFVRKLESDRTCPGHSIEVREFLVDKGVYTRNRNFRLWRSVKETARDRPLLREGEPGDAPLCKLTFFDCLVQRTAPDARLFDCLEQDDSTPRSTTAAVVPAPAAAAPDAKKRVPASIRTADTTADAALRAHYEHVYPFQAVYELFGGHARRCTSGRCTRTGTPARGTPTWCSTAS</sequence>
<dbReference type="PANTHER" id="PTHR31399:SF0">
    <property type="entry name" value="DNA-DIRECTED PRIMASE_POLYMERASE PROTEIN"/>
    <property type="match status" value="1"/>
</dbReference>
<dbReference type="EMBL" id="LAZR01030880">
    <property type="protein sequence ID" value="KKL55318.1"/>
    <property type="molecule type" value="Genomic_DNA"/>
</dbReference>
<dbReference type="GO" id="GO:0009411">
    <property type="term" value="P:response to UV"/>
    <property type="evidence" value="ECO:0007669"/>
    <property type="project" value="TreeGrafter"/>
</dbReference>
<dbReference type="GO" id="GO:0005759">
    <property type="term" value="C:mitochondrial matrix"/>
    <property type="evidence" value="ECO:0007669"/>
    <property type="project" value="TreeGrafter"/>
</dbReference>
<dbReference type="GO" id="GO:0006264">
    <property type="term" value="P:mitochondrial DNA replication"/>
    <property type="evidence" value="ECO:0007669"/>
    <property type="project" value="TreeGrafter"/>
</dbReference>
<dbReference type="InterPro" id="IPR044917">
    <property type="entry name" value="PRIMPOL"/>
</dbReference>
<name>A0A0F9D0U6_9ZZZZ</name>
<reference evidence="1" key="1">
    <citation type="journal article" date="2015" name="Nature">
        <title>Complex archaea that bridge the gap between prokaryotes and eukaryotes.</title>
        <authorList>
            <person name="Spang A."/>
            <person name="Saw J.H."/>
            <person name="Jorgensen S.L."/>
            <person name="Zaremba-Niedzwiedzka K."/>
            <person name="Martijn J."/>
            <person name="Lind A.E."/>
            <person name="van Eijk R."/>
            <person name="Schleper C."/>
            <person name="Guy L."/>
            <person name="Ettema T.J."/>
        </authorList>
    </citation>
    <scope>NUCLEOTIDE SEQUENCE</scope>
</reference>
<dbReference type="GO" id="GO:0003682">
    <property type="term" value="F:chromatin binding"/>
    <property type="evidence" value="ECO:0007669"/>
    <property type="project" value="TreeGrafter"/>
</dbReference>
<proteinExistence type="predicted"/>
<protein>
    <submittedName>
        <fullName evidence="1">Uncharacterized protein</fullName>
    </submittedName>
</protein>